<proteinExistence type="predicted"/>
<keyword evidence="2" id="KW-0489">Methyltransferase</keyword>
<dbReference type="EMBL" id="CP042905">
    <property type="protein sequence ID" value="QEE14715.1"/>
    <property type="molecule type" value="Genomic_DNA"/>
</dbReference>
<accession>A0A5B9D6U9</accession>
<dbReference type="AlphaFoldDB" id="A0A5B9D6U9"/>
<reference evidence="2 3" key="2">
    <citation type="journal article" date="2024" name="Int. J. Syst. Evol. Microbiol.">
        <title>Promethearchaeum syntrophicum gen. nov., sp. nov., an anaerobic, obligately syntrophic archaeon, the first isolate of the lineage 'Asgard' archaea, and proposal of the new archaeal phylum Promethearchaeota phyl. nov. and kingdom Promethearchaeati regn. nov.</title>
        <authorList>
            <person name="Imachi H."/>
            <person name="Nobu M.K."/>
            <person name="Kato S."/>
            <person name="Takaki Y."/>
            <person name="Miyazaki M."/>
            <person name="Miyata M."/>
            <person name="Ogawara M."/>
            <person name="Saito Y."/>
            <person name="Sakai S."/>
            <person name="Tahara Y.O."/>
            <person name="Takano Y."/>
            <person name="Tasumi E."/>
            <person name="Uematsu K."/>
            <person name="Yoshimura T."/>
            <person name="Itoh T."/>
            <person name="Ohkuma M."/>
            <person name="Takai K."/>
        </authorList>
    </citation>
    <scope>NUCLEOTIDE SEQUENCE [LARGE SCALE GENOMIC DNA]</scope>
    <source>
        <strain evidence="2 3">MK-D1</strain>
    </source>
</reference>
<name>A0A5B9D6U9_9ARCH</name>
<feature type="domain" description="Ribosomal RNA large subunit methyltransferase K/L-like methyltransferase" evidence="1">
    <location>
        <begin position="221"/>
        <end position="280"/>
    </location>
</feature>
<organism evidence="2 3">
    <name type="scientific">Promethearchaeum syntrophicum</name>
    <dbReference type="NCBI Taxonomy" id="2594042"/>
    <lineage>
        <taxon>Archaea</taxon>
        <taxon>Promethearchaeati</taxon>
        <taxon>Promethearchaeota</taxon>
        <taxon>Promethearchaeia</taxon>
        <taxon>Promethearchaeales</taxon>
        <taxon>Promethearchaeaceae</taxon>
        <taxon>Promethearchaeum</taxon>
    </lineage>
</organism>
<dbReference type="OrthoDB" id="7080at2157"/>
<dbReference type="Proteomes" id="UP000321408">
    <property type="component" value="Chromosome"/>
</dbReference>
<reference evidence="2 3" key="1">
    <citation type="journal article" date="2020" name="Nature">
        <title>Isolation of an archaeon at the prokaryote-eukaryote interface.</title>
        <authorList>
            <person name="Imachi H."/>
            <person name="Nobu M.K."/>
            <person name="Nakahara N."/>
            <person name="Morono Y."/>
            <person name="Ogawara M."/>
            <person name="Takaki Y."/>
            <person name="Takano Y."/>
            <person name="Uematsu K."/>
            <person name="Ikuta T."/>
            <person name="Ito M."/>
            <person name="Matsui Y."/>
            <person name="Miyazaki M."/>
            <person name="Murata K."/>
            <person name="Saito Y."/>
            <person name="Sakai S."/>
            <person name="Song C."/>
            <person name="Tasumi E."/>
            <person name="Yamanaka Y."/>
            <person name="Yamaguchi T."/>
            <person name="Kamagata Y."/>
            <person name="Tamaki H."/>
            <person name="Takai K."/>
        </authorList>
    </citation>
    <scope>NUCLEOTIDE SEQUENCE [LARGE SCALE GENOMIC DNA]</scope>
    <source>
        <strain evidence="2 3">MK-D1</strain>
    </source>
</reference>
<dbReference type="RefSeq" id="WP_147661659.1">
    <property type="nucleotide sequence ID" value="NZ_CP042905.2"/>
</dbReference>
<keyword evidence="3" id="KW-1185">Reference proteome</keyword>
<protein>
    <submittedName>
        <fullName evidence="2">TRM11 family methyltransferase</fullName>
    </submittedName>
</protein>
<sequence length="433" mass="49424">MKLPKISEIIQDISYPMKKISISDKLYIFGRNPELSLAEIVARYNVNQSSPIIKDLTASGIIIESEKHISISNCGAVLKKCKIIGVFLKNIPISEIALVLETHISGEYIIDKSNWGISSYNDDSVHHATLNSQTLHQLAKKGFKSIGIKKAYYIPPMEGNSLTPQKLLRKKIIDEGIEFILWYRKKDVILCQTEEIIDIDSFAKRDKERPHKRLLLLLGLALARSMVNLVSVEKNKHNLPIYDPFCGMGSIIQEAYLLGLQSMGSDIDKSCVIRSQENLNWISQTRGKQFRKKYGIFPSKNIFEMDLIAPDIPLLQNFNGSIVAEPNLLTPLKTYPSIFEAKKMINQFEENYNRYLKGISQILPTGGICVLIFPQIHTAENIRLSLEIERLLKKYKFKICEIKANNAKFPSFFIHAWKSPIIERQILVFKKVK</sequence>
<dbReference type="InterPro" id="IPR000241">
    <property type="entry name" value="RlmKL-like_Mtase"/>
</dbReference>
<evidence type="ECO:0000259" key="1">
    <source>
        <dbReference type="Pfam" id="PF01170"/>
    </source>
</evidence>
<evidence type="ECO:0000313" key="2">
    <source>
        <dbReference type="EMBL" id="QEE14715.1"/>
    </source>
</evidence>
<gene>
    <name evidence="2" type="ORF">DSAG12_00529</name>
</gene>
<dbReference type="Gene3D" id="3.40.50.150">
    <property type="entry name" value="Vaccinia Virus protein VP39"/>
    <property type="match status" value="1"/>
</dbReference>
<dbReference type="GeneID" id="41328533"/>
<keyword evidence="2" id="KW-0808">Transferase</keyword>
<dbReference type="Pfam" id="PF01170">
    <property type="entry name" value="UPF0020"/>
    <property type="match status" value="1"/>
</dbReference>
<evidence type="ECO:0000313" key="3">
    <source>
        <dbReference type="Proteomes" id="UP000321408"/>
    </source>
</evidence>
<dbReference type="KEGG" id="psyt:DSAG12_00529"/>
<dbReference type="InterPro" id="IPR029063">
    <property type="entry name" value="SAM-dependent_MTases_sf"/>
</dbReference>
<dbReference type="SUPFAM" id="SSF53335">
    <property type="entry name" value="S-adenosyl-L-methionine-dependent methyltransferases"/>
    <property type="match status" value="2"/>
</dbReference>